<dbReference type="EMBL" id="JAHRIO010004211">
    <property type="protein sequence ID" value="MEQ2160006.1"/>
    <property type="molecule type" value="Genomic_DNA"/>
</dbReference>
<accession>A0ABV0MLM4</accession>
<comment type="caution">
    <text evidence="1">The sequence shown here is derived from an EMBL/GenBank/DDBJ whole genome shotgun (WGS) entry which is preliminary data.</text>
</comment>
<proteinExistence type="predicted"/>
<feature type="non-terminal residue" evidence="1">
    <location>
        <position position="1"/>
    </location>
</feature>
<sequence>SGLWLCSLAVPGCSKRGKRSMERTERIPRPVMVSKLGLRGSGLFVSLVQWIVHLSRIWGIWKVQPTV</sequence>
<protein>
    <submittedName>
        <fullName evidence="1">Uncharacterized protein</fullName>
    </submittedName>
</protein>
<evidence type="ECO:0000313" key="2">
    <source>
        <dbReference type="Proteomes" id="UP001476798"/>
    </source>
</evidence>
<gene>
    <name evidence="1" type="ORF">GOODEAATRI_029114</name>
</gene>
<dbReference type="Proteomes" id="UP001476798">
    <property type="component" value="Unassembled WGS sequence"/>
</dbReference>
<reference evidence="1 2" key="1">
    <citation type="submission" date="2021-06" db="EMBL/GenBank/DDBJ databases">
        <authorList>
            <person name="Palmer J.M."/>
        </authorList>
    </citation>
    <scope>NUCLEOTIDE SEQUENCE [LARGE SCALE GENOMIC DNA]</scope>
    <source>
        <strain evidence="1 2">GA_2019</strain>
        <tissue evidence="1">Muscle</tissue>
    </source>
</reference>
<organism evidence="1 2">
    <name type="scientific">Goodea atripinnis</name>
    <dbReference type="NCBI Taxonomy" id="208336"/>
    <lineage>
        <taxon>Eukaryota</taxon>
        <taxon>Metazoa</taxon>
        <taxon>Chordata</taxon>
        <taxon>Craniata</taxon>
        <taxon>Vertebrata</taxon>
        <taxon>Euteleostomi</taxon>
        <taxon>Actinopterygii</taxon>
        <taxon>Neopterygii</taxon>
        <taxon>Teleostei</taxon>
        <taxon>Neoteleostei</taxon>
        <taxon>Acanthomorphata</taxon>
        <taxon>Ovalentaria</taxon>
        <taxon>Atherinomorphae</taxon>
        <taxon>Cyprinodontiformes</taxon>
        <taxon>Goodeidae</taxon>
        <taxon>Goodea</taxon>
    </lineage>
</organism>
<name>A0ABV0MLM4_9TELE</name>
<evidence type="ECO:0000313" key="1">
    <source>
        <dbReference type="EMBL" id="MEQ2160006.1"/>
    </source>
</evidence>
<keyword evidence="2" id="KW-1185">Reference proteome</keyword>